<dbReference type="Proteomes" id="UP000233837">
    <property type="component" value="Unassembled WGS sequence"/>
</dbReference>
<evidence type="ECO:0000313" key="2">
    <source>
        <dbReference type="Proteomes" id="UP000233837"/>
    </source>
</evidence>
<reference evidence="1 2" key="1">
    <citation type="journal article" date="2016" name="Sci. Rep.">
        <title>The Dendrobium catenatum Lindl. genome sequence provides insights into polysaccharide synthase, floral development and adaptive evolution.</title>
        <authorList>
            <person name="Zhang G.Q."/>
            <person name="Xu Q."/>
            <person name="Bian C."/>
            <person name="Tsai W.C."/>
            <person name="Yeh C.M."/>
            <person name="Liu K.W."/>
            <person name="Yoshida K."/>
            <person name="Zhang L.S."/>
            <person name="Chang S.B."/>
            <person name="Chen F."/>
            <person name="Shi Y."/>
            <person name="Su Y.Y."/>
            <person name="Zhang Y.Q."/>
            <person name="Chen L.J."/>
            <person name="Yin Y."/>
            <person name="Lin M."/>
            <person name="Huang H."/>
            <person name="Deng H."/>
            <person name="Wang Z.W."/>
            <person name="Zhu S.L."/>
            <person name="Zhao X."/>
            <person name="Deng C."/>
            <person name="Niu S.C."/>
            <person name="Huang J."/>
            <person name="Wang M."/>
            <person name="Liu G.H."/>
            <person name="Yang H.J."/>
            <person name="Xiao X.J."/>
            <person name="Hsiao Y.Y."/>
            <person name="Wu W.L."/>
            <person name="Chen Y.Y."/>
            <person name="Mitsuda N."/>
            <person name="Ohme-Takagi M."/>
            <person name="Luo Y.B."/>
            <person name="Van de Peer Y."/>
            <person name="Liu Z.J."/>
        </authorList>
    </citation>
    <scope>NUCLEOTIDE SEQUENCE [LARGE SCALE GENOMIC DNA]</scope>
    <source>
        <tissue evidence="1">The whole plant</tissue>
    </source>
</reference>
<dbReference type="AlphaFoldDB" id="A0A2I0VVT5"/>
<gene>
    <name evidence="1" type="ORF">MA16_Dca016242</name>
</gene>
<proteinExistence type="predicted"/>
<dbReference type="EMBL" id="KZ503190">
    <property type="protein sequence ID" value="PKU67518.1"/>
    <property type="molecule type" value="Genomic_DNA"/>
</dbReference>
<sequence length="98" mass="11359">MRSTGMHIINQQKISKKGMHIINHATRAYHPSTKARMAPDHGLCFTDADRPHSVKSHWNGRTTLVASLHSCGFQSLDCRYTFGYWQWVWLVPLHQSER</sequence>
<reference evidence="1 2" key="2">
    <citation type="journal article" date="2017" name="Nature">
        <title>The Apostasia genome and the evolution of orchids.</title>
        <authorList>
            <person name="Zhang G.Q."/>
            <person name="Liu K.W."/>
            <person name="Li Z."/>
            <person name="Lohaus R."/>
            <person name="Hsiao Y.Y."/>
            <person name="Niu S.C."/>
            <person name="Wang J.Y."/>
            <person name="Lin Y.C."/>
            <person name="Xu Q."/>
            <person name="Chen L.J."/>
            <person name="Yoshida K."/>
            <person name="Fujiwara S."/>
            <person name="Wang Z.W."/>
            <person name="Zhang Y.Q."/>
            <person name="Mitsuda N."/>
            <person name="Wang M."/>
            <person name="Liu G.H."/>
            <person name="Pecoraro L."/>
            <person name="Huang H.X."/>
            <person name="Xiao X.J."/>
            <person name="Lin M."/>
            <person name="Wu X.Y."/>
            <person name="Wu W.L."/>
            <person name="Chen Y.Y."/>
            <person name="Chang S.B."/>
            <person name="Sakamoto S."/>
            <person name="Ohme-Takagi M."/>
            <person name="Yagi M."/>
            <person name="Zeng S.J."/>
            <person name="Shen C.Y."/>
            <person name="Yeh C.M."/>
            <person name="Luo Y.B."/>
            <person name="Tsai W.C."/>
            <person name="Van de Peer Y."/>
            <person name="Liu Z.J."/>
        </authorList>
    </citation>
    <scope>NUCLEOTIDE SEQUENCE [LARGE SCALE GENOMIC DNA]</scope>
    <source>
        <tissue evidence="1">The whole plant</tissue>
    </source>
</reference>
<organism evidence="1 2">
    <name type="scientific">Dendrobium catenatum</name>
    <dbReference type="NCBI Taxonomy" id="906689"/>
    <lineage>
        <taxon>Eukaryota</taxon>
        <taxon>Viridiplantae</taxon>
        <taxon>Streptophyta</taxon>
        <taxon>Embryophyta</taxon>
        <taxon>Tracheophyta</taxon>
        <taxon>Spermatophyta</taxon>
        <taxon>Magnoliopsida</taxon>
        <taxon>Liliopsida</taxon>
        <taxon>Asparagales</taxon>
        <taxon>Orchidaceae</taxon>
        <taxon>Epidendroideae</taxon>
        <taxon>Malaxideae</taxon>
        <taxon>Dendrobiinae</taxon>
        <taxon>Dendrobium</taxon>
    </lineage>
</organism>
<keyword evidence="2" id="KW-1185">Reference proteome</keyword>
<protein>
    <submittedName>
        <fullName evidence="1">Uncharacterized protein</fullName>
    </submittedName>
</protein>
<accession>A0A2I0VVT5</accession>
<name>A0A2I0VVT5_9ASPA</name>
<evidence type="ECO:0000313" key="1">
    <source>
        <dbReference type="EMBL" id="PKU67518.1"/>
    </source>
</evidence>